<name>V6KEJ6_STRRC</name>
<gene>
    <name evidence="1" type="ORF">M878_25770</name>
</gene>
<evidence type="ECO:0000313" key="2">
    <source>
        <dbReference type="Proteomes" id="UP000017984"/>
    </source>
</evidence>
<dbReference type="PATRIC" id="fig|1352936.5.peg.5375"/>
<dbReference type="EMBL" id="AWQX01000214">
    <property type="protein sequence ID" value="EST27409.1"/>
    <property type="molecule type" value="Genomic_DNA"/>
</dbReference>
<proteinExistence type="predicted"/>
<dbReference type="HOGENOM" id="CLU_1864059_0_0_11"/>
<reference evidence="1 2" key="1">
    <citation type="journal article" date="2014" name="Genome Announc.">
        <title>Draft Genome Sequence of Streptomyces roseochromogenes subsp. oscitans DS 12.976, Producer of the Aminocoumarin Antibiotic Clorobiocin.</title>
        <authorList>
            <person name="Ruckert C."/>
            <person name="Kalinowski J."/>
            <person name="Heide L."/>
            <person name="Apel A.K."/>
        </authorList>
    </citation>
    <scope>NUCLEOTIDE SEQUENCE [LARGE SCALE GENOMIC DNA]</scope>
    <source>
        <strain evidence="1 2">DS 12.976</strain>
    </source>
</reference>
<keyword evidence="2" id="KW-1185">Reference proteome</keyword>
<protein>
    <submittedName>
        <fullName evidence="1">Uncharacterized protein</fullName>
    </submittedName>
</protein>
<sequence length="137" mass="15146">MHPARENASVVVTDARSAPIPHVVLERAVHAYPGAAVVGAVTSDREALVWVCVQPPAVLGRVGYTVRVRSEEPGQPGLYPSAVYGWARWWCEQHTDIPSGYPRRALLPLPPERIDATTSTATYRLRATRADHWTIRD</sequence>
<dbReference type="AlphaFoldDB" id="V6KEJ6"/>
<dbReference type="Proteomes" id="UP000017984">
    <property type="component" value="Chromosome"/>
</dbReference>
<comment type="caution">
    <text evidence="1">The sequence shown here is derived from an EMBL/GenBank/DDBJ whole genome shotgun (WGS) entry which is preliminary data.</text>
</comment>
<evidence type="ECO:0000313" key="1">
    <source>
        <dbReference type="EMBL" id="EST27409.1"/>
    </source>
</evidence>
<organism evidence="1 2">
    <name type="scientific">Streptomyces roseochromogenus subsp. oscitans DS 12.976</name>
    <dbReference type="NCBI Taxonomy" id="1352936"/>
    <lineage>
        <taxon>Bacteria</taxon>
        <taxon>Bacillati</taxon>
        <taxon>Actinomycetota</taxon>
        <taxon>Actinomycetes</taxon>
        <taxon>Kitasatosporales</taxon>
        <taxon>Streptomycetaceae</taxon>
        <taxon>Streptomyces</taxon>
    </lineage>
</organism>
<accession>V6KEJ6</accession>